<dbReference type="RefSeq" id="WP_379985470.1">
    <property type="nucleotide sequence ID" value="NZ_JADIKD010000009.1"/>
</dbReference>
<proteinExistence type="predicted"/>
<comment type="caution">
    <text evidence="2">The sequence shown here is derived from an EMBL/GenBank/DDBJ whole genome shotgun (WGS) entry which is preliminary data.</text>
</comment>
<protein>
    <submittedName>
        <fullName evidence="2">Uncharacterized protein</fullName>
    </submittedName>
</protein>
<evidence type="ECO:0000313" key="2">
    <source>
        <dbReference type="EMBL" id="MFK2917136.1"/>
    </source>
</evidence>
<feature type="region of interest" description="Disordered" evidence="1">
    <location>
        <begin position="1"/>
        <end position="37"/>
    </location>
</feature>
<organism evidence="2 3">
    <name type="scientific">Dyella koreensis</name>
    <dbReference type="NCBI Taxonomy" id="311235"/>
    <lineage>
        <taxon>Bacteria</taxon>
        <taxon>Pseudomonadati</taxon>
        <taxon>Pseudomonadota</taxon>
        <taxon>Gammaproteobacteria</taxon>
        <taxon>Lysobacterales</taxon>
        <taxon>Rhodanobacteraceae</taxon>
        <taxon>Dyella</taxon>
    </lineage>
</organism>
<keyword evidence="3" id="KW-1185">Reference proteome</keyword>
<dbReference type="EMBL" id="JADIKD010000009">
    <property type="protein sequence ID" value="MFK2917136.1"/>
    <property type="molecule type" value="Genomic_DNA"/>
</dbReference>
<accession>A0ABW8K4N8</accession>
<gene>
    <name evidence="2" type="ORF">ISS97_07670</name>
</gene>
<dbReference type="Proteomes" id="UP001620408">
    <property type="component" value="Unassembled WGS sequence"/>
</dbReference>
<reference evidence="2 3" key="1">
    <citation type="submission" date="2020-10" db="EMBL/GenBank/DDBJ databases">
        <title>Phylogeny of dyella-like bacteria.</title>
        <authorList>
            <person name="Fu J."/>
        </authorList>
    </citation>
    <scope>NUCLEOTIDE SEQUENCE [LARGE SCALE GENOMIC DNA]</scope>
    <source>
        <strain evidence="2 3">BB4</strain>
    </source>
</reference>
<sequence>MSKPPQTGAEEGQGAAPTSAVPHMGSHHSPAERLIDSLDIAESDEVLHDSALRDSALRAPK</sequence>
<name>A0ABW8K4N8_9GAMM</name>
<evidence type="ECO:0000256" key="1">
    <source>
        <dbReference type="SAM" id="MobiDB-lite"/>
    </source>
</evidence>
<evidence type="ECO:0000313" key="3">
    <source>
        <dbReference type="Proteomes" id="UP001620408"/>
    </source>
</evidence>